<comment type="similarity">
    <text evidence="8">In the N-terminal section; belongs to the long-chain O-acyltransferase family.</text>
</comment>
<dbReference type="GO" id="GO:0005886">
    <property type="term" value="C:plasma membrane"/>
    <property type="evidence" value="ECO:0007669"/>
    <property type="project" value="UniProtKB-SubCell"/>
</dbReference>
<keyword evidence="7" id="KW-0012">Acyltransferase</keyword>
<evidence type="ECO:0000256" key="7">
    <source>
        <dbReference type="ARBA" id="ARBA00023315"/>
    </source>
</evidence>
<comment type="caution">
    <text evidence="14">The sequence shown here is derived from an EMBL/GenBank/DDBJ whole genome shotgun (WGS) entry which is preliminary data.</text>
</comment>
<keyword evidence="5" id="KW-0808">Transferase</keyword>
<dbReference type="PANTHER" id="PTHR31650">
    <property type="entry name" value="O-ACYLTRANSFERASE (WSD1-LIKE) FAMILY PROTEIN"/>
    <property type="match status" value="1"/>
</dbReference>
<keyword evidence="15" id="KW-1185">Reference proteome</keyword>
<dbReference type="GO" id="GO:0019432">
    <property type="term" value="P:triglyceride biosynthetic process"/>
    <property type="evidence" value="ECO:0007669"/>
    <property type="project" value="TreeGrafter"/>
</dbReference>
<evidence type="ECO:0000256" key="1">
    <source>
        <dbReference type="ARBA" id="ARBA00004162"/>
    </source>
</evidence>
<dbReference type="GO" id="GO:0005789">
    <property type="term" value="C:endoplasmic reticulum membrane"/>
    <property type="evidence" value="ECO:0007669"/>
    <property type="project" value="UniProtKB-SubCell"/>
</dbReference>
<evidence type="ECO:0000259" key="13">
    <source>
        <dbReference type="Pfam" id="PF06974"/>
    </source>
</evidence>
<feature type="domain" description="O-acyltransferase WSD1-like N-terminal" evidence="12">
    <location>
        <begin position="68"/>
        <end position="280"/>
    </location>
</feature>
<evidence type="ECO:0000256" key="9">
    <source>
        <dbReference type="ARBA" id="ARBA00047604"/>
    </source>
</evidence>
<comment type="catalytic activity">
    <reaction evidence="10">
        <text>an acyl-CoA + a 1,2-diacyl-sn-glycerol = a triacyl-sn-glycerol + CoA</text>
        <dbReference type="Rhea" id="RHEA:10868"/>
        <dbReference type="ChEBI" id="CHEBI:17815"/>
        <dbReference type="ChEBI" id="CHEBI:57287"/>
        <dbReference type="ChEBI" id="CHEBI:58342"/>
        <dbReference type="ChEBI" id="CHEBI:64615"/>
        <dbReference type="EC" id="2.3.1.20"/>
    </reaction>
</comment>
<evidence type="ECO:0000256" key="10">
    <source>
        <dbReference type="ARBA" id="ARBA00048109"/>
    </source>
</evidence>
<protein>
    <recommendedName>
        <fullName evidence="16">Diacylglycerol O-acyltransferase</fullName>
    </recommendedName>
</protein>
<organism evidence="14 15">
    <name type="scientific">Aristolochia fimbriata</name>
    <name type="common">White veined hardy Dutchman's pipe vine</name>
    <dbReference type="NCBI Taxonomy" id="158543"/>
    <lineage>
        <taxon>Eukaryota</taxon>
        <taxon>Viridiplantae</taxon>
        <taxon>Streptophyta</taxon>
        <taxon>Embryophyta</taxon>
        <taxon>Tracheophyta</taxon>
        <taxon>Spermatophyta</taxon>
        <taxon>Magnoliopsida</taxon>
        <taxon>Magnoliidae</taxon>
        <taxon>Piperales</taxon>
        <taxon>Aristolochiaceae</taxon>
        <taxon>Aristolochia</taxon>
    </lineage>
</organism>
<dbReference type="InterPro" id="IPR004255">
    <property type="entry name" value="O-acyltransferase_WSD1_N"/>
</dbReference>
<dbReference type="Pfam" id="PF03007">
    <property type="entry name" value="WS_DGAT_cat"/>
    <property type="match status" value="1"/>
</dbReference>
<keyword evidence="6" id="KW-0256">Endoplasmic reticulum</keyword>
<evidence type="ECO:0000256" key="6">
    <source>
        <dbReference type="ARBA" id="ARBA00022824"/>
    </source>
</evidence>
<comment type="subcellular location">
    <subcellularLocation>
        <location evidence="1">Cell membrane</location>
        <topology evidence="1">Single-pass membrane protein</topology>
    </subcellularLocation>
    <subcellularLocation>
        <location evidence="2">Endoplasmic reticulum membrane</location>
    </subcellularLocation>
</comment>
<dbReference type="PANTHER" id="PTHR31650:SF34">
    <property type="entry name" value="O-ACYLTRANSFERASE WSD1-LIKE ISOFORM X1"/>
    <property type="match status" value="1"/>
</dbReference>
<comment type="pathway">
    <text evidence="4">Lipid metabolism.</text>
</comment>
<evidence type="ECO:0000256" key="3">
    <source>
        <dbReference type="ARBA" id="ARBA00004771"/>
    </source>
</evidence>
<comment type="pathway">
    <text evidence="3">Glycerolipid metabolism; triacylglycerol biosynthesis.</text>
</comment>
<evidence type="ECO:0000259" key="12">
    <source>
        <dbReference type="Pfam" id="PF03007"/>
    </source>
</evidence>
<dbReference type="Pfam" id="PF06974">
    <property type="entry name" value="WS_DGAT_C"/>
    <property type="match status" value="1"/>
</dbReference>
<proteinExistence type="inferred from homology"/>
<evidence type="ECO:0000256" key="2">
    <source>
        <dbReference type="ARBA" id="ARBA00004586"/>
    </source>
</evidence>
<gene>
    <name evidence="14" type="ORF">H6P81_010934</name>
</gene>
<comment type="catalytic activity">
    <reaction evidence="9">
        <text>a long chain fatty alcohol + a fatty acyl-CoA = a long-chain alcohol wax ester + CoA</text>
        <dbReference type="Rhea" id="RHEA:38443"/>
        <dbReference type="ChEBI" id="CHEBI:17135"/>
        <dbReference type="ChEBI" id="CHEBI:57287"/>
        <dbReference type="ChEBI" id="CHEBI:77636"/>
        <dbReference type="ChEBI" id="CHEBI:235323"/>
        <dbReference type="EC" id="2.3.1.75"/>
    </reaction>
</comment>
<dbReference type="GO" id="GO:0004144">
    <property type="term" value="F:diacylglycerol O-acyltransferase activity"/>
    <property type="evidence" value="ECO:0007669"/>
    <property type="project" value="UniProtKB-EC"/>
</dbReference>
<reference evidence="14 15" key="1">
    <citation type="submission" date="2021-07" db="EMBL/GenBank/DDBJ databases">
        <title>The Aristolochia fimbriata genome: insights into angiosperm evolution, floral development and chemical biosynthesis.</title>
        <authorList>
            <person name="Jiao Y."/>
        </authorList>
    </citation>
    <scope>NUCLEOTIDE SEQUENCE [LARGE SCALE GENOMIC DNA]</scope>
    <source>
        <strain evidence="14">IBCAS-2021</strain>
        <tissue evidence="14">Leaf</tissue>
    </source>
</reference>
<evidence type="ECO:0000313" key="15">
    <source>
        <dbReference type="Proteomes" id="UP000825729"/>
    </source>
</evidence>
<dbReference type="InterPro" id="IPR009721">
    <property type="entry name" value="O-acyltransferase_WSD1_C"/>
</dbReference>
<accession>A0AAV7ERC3</accession>
<sequence length="485" mass="54222">MAAASTTQSLSGMECSSFGEDEGERFPASPMSEYLNTDALSLAILAVFEAEIPIDDSQTFAALRDLFLPINPRFSSILVRDEEGSKQYWEKVRVNLEDHIKVPVFPQGLTQETYSDRLQKYLTQVAMEPFLEGKPLWELHIFKYPTVEAAGTIAFKLHHALGDGFSLMGALFSCLRRADDPSLPITFPTGDRFKKLQCCKERSMLRRVSGAFSGIWNTASDVAWNVLRSTIVKDELSAIRSGNPLVGSRSQSIAFSNLVFSLDKIREVKRKVAGTINDVVAGTMSYGIQLYNRKMGHISKGKHMTQLLLLNTRMVSGYQNVQEMLEARTWGNNFTFLHVSVPFYDNVEEVDPLEFIEKAKEIVKRKRNSMELFLVGSLLNMMRKIKGPEAVSRYIYTTLKNTTMAITNMTGPTQKIGIAGQPVKNFYFLVTGSPQSLTVTVVSYNGKLTITMISEDGFIVPNLLVSSVQEAFEKICEAATRRSTT</sequence>
<feature type="region of interest" description="Disordered" evidence="11">
    <location>
        <begin position="1"/>
        <end position="30"/>
    </location>
</feature>
<evidence type="ECO:0000256" key="4">
    <source>
        <dbReference type="ARBA" id="ARBA00005189"/>
    </source>
</evidence>
<evidence type="ECO:0000256" key="5">
    <source>
        <dbReference type="ARBA" id="ARBA00022679"/>
    </source>
</evidence>
<dbReference type="InterPro" id="IPR045034">
    <property type="entry name" value="O-acyltransferase_WSD1-like"/>
</dbReference>
<name>A0AAV7ERC3_ARIFI</name>
<evidence type="ECO:0000256" key="11">
    <source>
        <dbReference type="SAM" id="MobiDB-lite"/>
    </source>
</evidence>
<dbReference type="EMBL" id="JAINDJ010000004">
    <property type="protein sequence ID" value="KAG9450969.1"/>
    <property type="molecule type" value="Genomic_DNA"/>
</dbReference>
<dbReference type="GO" id="GO:0047196">
    <property type="term" value="F:long-chain-alcohol O-fatty-acyltransferase activity"/>
    <property type="evidence" value="ECO:0007669"/>
    <property type="project" value="UniProtKB-EC"/>
</dbReference>
<evidence type="ECO:0000313" key="14">
    <source>
        <dbReference type="EMBL" id="KAG9450969.1"/>
    </source>
</evidence>
<evidence type="ECO:0008006" key="16">
    <source>
        <dbReference type="Google" id="ProtNLM"/>
    </source>
</evidence>
<dbReference type="Proteomes" id="UP000825729">
    <property type="component" value="Unassembled WGS sequence"/>
</dbReference>
<feature type="compositionally biased region" description="Polar residues" evidence="11">
    <location>
        <begin position="1"/>
        <end position="11"/>
    </location>
</feature>
<feature type="domain" description="O-acyltransferase WSD1 C-terminal" evidence="13">
    <location>
        <begin position="330"/>
        <end position="475"/>
    </location>
</feature>
<dbReference type="AlphaFoldDB" id="A0AAV7ERC3"/>
<evidence type="ECO:0000256" key="8">
    <source>
        <dbReference type="ARBA" id="ARBA00024360"/>
    </source>
</evidence>